<dbReference type="EMBL" id="FR695866">
    <property type="protein sequence ID" value="CBX27503.1"/>
    <property type="molecule type" value="Genomic_DNA"/>
</dbReference>
<sequence length="113" mass="12513">MKDSQNLHLKVQELCDCYATNDPLKELSDLARDTDKQEAALKWLALAALHGINDSAEKITLTRAKNGEIKVIANYKKSELPSPGKPIGEIILDTMQKDYSHGPGRNTFVFGDT</sequence>
<dbReference type="AlphaFoldDB" id="E1YAA9"/>
<protein>
    <submittedName>
        <fullName evidence="1">Uncharacterized protein</fullName>
    </submittedName>
</protein>
<proteinExistence type="predicted"/>
<evidence type="ECO:0000313" key="1">
    <source>
        <dbReference type="EMBL" id="CBX27503.1"/>
    </source>
</evidence>
<organism evidence="1">
    <name type="scientific">uncultured Desulfobacterium sp</name>
    <dbReference type="NCBI Taxonomy" id="201089"/>
    <lineage>
        <taxon>Bacteria</taxon>
        <taxon>Pseudomonadati</taxon>
        <taxon>Thermodesulfobacteriota</taxon>
        <taxon>Desulfobacteria</taxon>
        <taxon>Desulfobacterales</taxon>
        <taxon>Desulfobacteriaceae</taxon>
        <taxon>Desulfobacterium</taxon>
        <taxon>environmental samples</taxon>
    </lineage>
</organism>
<gene>
    <name evidence="1" type="ORF">N47_H23250</name>
</gene>
<accession>E1YAA9</accession>
<name>E1YAA9_9BACT</name>
<reference evidence="1" key="1">
    <citation type="journal article" date="2011" name="Environ. Microbiol.">
        <title>Genomic insights into the metabolic potential of the polycyclic aromatic hydrocarbon degrading sulfate-reducing Deltaproteobacterium N47.</title>
        <authorList>
            <person name="Bergmann F."/>
            <person name="Selesi D."/>
            <person name="Weinmaier T."/>
            <person name="Tischler P."/>
            <person name="Rattei T."/>
            <person name="Meckenstock R.U."/>
        </authorList>
    </citation>
    <scope>NUCLEOTIDE SEQUENCE</scope>
</reference>